<dbReference type="GO" id="GO:0016787">
    <property type="term" value="F:hydrolase activity"/>
    <property type="evidence" value="ECO:0007669"/>
    <property type="project" value="InterPro"/>
</dbReference>
<feature type="transmembrane region" description="Helical" evidence="1">
    <location>
        <begin position="144"/>
        <end position="168"/>
    </location>
</feature>
<feature type="transmembrane region" description="Helical" evidence="1">
    <location>
        <begin position="180"/>
        <end position="200"/>
    </location>
</feature>
<dbReference type="EMBL" id="JACBAZ010000001">
    <property type="protein sequence ID" value="NWK54396.1"/>
    <property type="molecule type" value="Genomic_DNA"/>
</dbReference>
<dbReference type="PANTHER" id="PTHR43064">
    <property type="entry name" value="PHOSPHORIBOSYLAMINOIMIDAZOLE CARBOXYLASE-RELATED"/>
    <property type="match status" value="1"/>
</dbReference>
<evidence type="ECO:0000313" key="4">
    <source>
        <dbReference type="Proteomes" id="UP000557872"/>
    </source>
</evidence>
<dbReference type="SUPFAM" id="SSF52255">
    <property type="entry name" value="N5-CAIR mutase (phosphoribosylaminoimidazole carboxylase, PurE)"/>
    <property type="match status" value="1"/>
</dbReference>
<dbReference type="Gene3D" id="3.40.50.1970">
    <property type="match status" value="1"/>
</dbReference>
<dbReference type="AlphaFoldDB" id="A0A851GAH1"/>
<dbReference type="InterPro" id="IPR000031">
    <property type="entry name" value="PurE_dom"/>
</dbReference>
<name>A0A851GAH1_9BACT</name>
<keyword evidence="1" id="KW-0472">Membrane</keyword>
<protein>
    <submittedName>
        <fullName evidence="3">Nickel pincer cofactor biosynthesis protein LarB</fullName>
    </submittedName>
</protein>
<dbReference type="SMART" id="SM01001">
    <property type="entry name" value="AIRC"/>
    <property type="match status" value="1"/>
</dbReference>
<dbReference type="GO" id="GO:0006189">
    <property type="term" value="P:'de novo' IMP biosynthetic process"/>
    <property type="evidence" value="ECO:0007669"/>
    <property type="project" value="InterPro"/>
</dbReference>
<evidence type="ECO:0000259" key="2">
    <source>
        <dbReference type="SMART" id="SM01001"/>
    </source>
</evidence>
<dbReference type="Pfam" id="PF00731">
    <property type="entry name" value="AIRC"/>
    <property type="match status" value="1"/>
</dbReference>
<gene>
    <name evidence="3" type="primary">larB</name>
    <name evidence="3" type="ORF">HW115_02155</name>
</gene>
<proteinExistence type="predicted"/>
<dbReference type="PANTHER" id="PTHR43064:SF1">
    <property type="entry name" value="SLL1489 PROTEIN"/>
    <property type="match status" value="1"/>
</dbReference>
<reference evidence="3 4" key="1">
    <citation type="submission" date="2020-07" db="EMBL/GenBank/DDBJ databases">
        <title>Roseicoccus Jingziensis gen. nov., sp. nov., isolated from coastal seawater.</title>
        <authorList>
            <person name="Feng X."/>
        </authorList>
    </citation>
    <scope>NUCLEOTIDE SEQUENCE [LARGE SCALE GENOMIC DNA]</scope>
    <source>
        <strain evidence="3 4">N1E253</strain>
    </source>
</reference>
<keyword evidence="4" id="KW-1185">Reference proteome</keyword>
<evidence type="ECO:0000313" key="3">
    <source>
        <dbReference type="EMBL" id="NWK54396.1"/>
    </source>
</evidence>
<comment type="caution">
    <text evidence="3">The sequence shown here is derived from an EMBL/GenBank/DDBJ whole genome shotgun (WGS) entry which is preliminary data.</text>
</comment>
<organism evidence="3 4">
    <name type="scientific">Oceaniferula marina</name>
    <dbReference type="NCBI Taxonomy" id="2748318"/>
    <lineage>
        <taxon>Bacteria</taxon>
        <taxon>Pseudomonadati</taxon>
        <taxon>Verrucomicrobiota</taxon>
        <taxon>Verrucomicrobiia</taxon>
        <taxon>Verrucomicrobiales</taxon>
        <taxon>Verrucomicrobiaceae</taxon>
        <taxon>Oceaniferula</taxon>
    </lineage>
</organism>
<keyword evidence="1" id="KW-0812">Transmembrane</keyword>
<dbReference type="InterPro" id="IPR039476">
    <property type="entry name" value="P2CMN_synthase_LarB"/>
</dbReference>
<dbReference type="NCBIfam" id="NF033503">
    <property type="entry name" value="LarB"/>
    <property type="match status" value="1"/>
</dbReference>
<sequence length="224" mass="23205">MFEKNHSTLDTERLTRQGFPEVVYCEGKSAGQIIDNLRALADAHGRALGTRLPTDRAEEVLQALPEARYDALGRTIVLGDNGPTVNSSSSVALVSAGTSDLPVAMEASASLSFLGHTVTAYTDIGVAGIHRTLDRMDDIRKASVVIVVAGMEGALPTVVGGLVSAPVIAVPTSVGYGASFHGLAAMLGMLNSCASGLVVVNIDNGFGAAMAAHRILTHQHQSLS</sequence>
<dbReference type="RefSeq" id="WP_178930930.1">
    <property type="nucleotide sequence ID" value="NZ_JACBAZ010000001.1"/>
</dbReference>
<dbReference type="Proteomes" id="UP000557872">
    <property type="component" value="Unassembled WGS sequence"/>
</dbReference>
<feature type="domain" description="PurE" evidence="2">
    <location>
        <begin position="89"/>
        <end position="221"/>
    </location>
</feature>
<accession>A0A851GAH1</accession>
<keyword evidence="1" id="KW-1133">Transmembrane helix</keyword>
<evidence type="ECO:0000256" key="1">
    <source>
        <dbReference type="SAM" id="Phobius"/>
    </source>
</evidence>